<sequence>MSVDPFDHGFHLGRDQGVLIRERLGTRVVTLGLDDHELLGHARHREEELGGVDRVLARLGIVIVNAVGLQVVIDHQLALAVGLFRAEANASIEVDERADGRLVEPVLAVVLGVDQELHRPITEKVGLAFLEGTSQILELRPDRGLLAIDLDEARTECVHELVMQRVPKIHVPVHEDRLLWPEDHASDRQDAVLVLGLHDVAEHDLAGAYVGTHPLIVRQVEGRSLVAALAVARAVEQVHRDDGWNLGLFVAAVLGGQGQILLHVGQMRLDRGQLIRELLVHDHDVGFSRGLGVDQAVLILLGGAHHDREPGVGQDPRLVALAVVVGQEASGARQQEVALALGVCEVRRELQKPGSLAQIIRVGFGVRHALQQPRRLVLLDYRVRIQDAGLLIRVHVQVDVQQGLVQNCRVEGGAERLLAFADEGLIVAHSVVASVVDGQQPVEIVVDFGEVATIDQVRHRRPDLQAVVGGLLPEQPVDDVGGLDDQTQVLLFIVGEVLERYFDAHVDEFAVHALELGIVHARAVAQALQQIVGLGGDDRRRYFRLGCLDRVGRHGGGLLLLLEVLQDCRYEDHGQDGQDTRDYHELDQVESSQPSHHFLLRDFCIIPPKRCSASSQLRGGGVTRQNRTFSFCELFKLFPLTSPACVRIS</sequence>
<comment type="caution">
    <text evidence="1">The sequence shown here is derived from an EMBL/GenBank/DDBJ whole genome shotgun (WGS) entry which is preliminary data.</text>
</comment>
<accession>A0A0G0AQB4</accession>
<reference evidence="1 2" key="1">
    <citation type="journal article" date="2015" name="Nature">
        <title>rRNA introns, odd ribosomes, and small enigmatic genomes across a large radiation of phyla.</title>
        <authorList>
            <person name="Brown C.T."/>
            <person name="Hug L.A."/>
            <person name="Thomas B.C."/>
            <person name="Sharon I."/>
            <person name="Castelle C.J."/>
            <person name="Singh A."/>
            <person name="Wilkins M.J."/>
            <person name="Williams K.H."/>
            <person name="Banfield J.F."/>
        </authorList>
    </citation>
    <scope>NUCLEOTIDE SEQUENCE [LARGE SCALE GENOMIC DNA]</scope>
</reference>
<dbReference type="AlphaFoldDB" id="A0A0G0AQB4"/>
<gene>
    <name evidence="1" type="ORF">UR53_C0006G0001</name>
</gene>
<evidence type="ECO:0000313" key="1">
    <source>
        <dbReference type="EMBL" id="KKP59173.1"/>
    </source>
</evidence>
<evidence type="ECO:0000313" key="2">
    <source>
        <dbReference type="Proteomes" id="UP000034927"/>
    </source>
</evidence>
<organism evidence="1 2">
    <name type="scientific">Candidatus Magasanikbacteria bacterium GW2011_GWC2_34_16</name>
    <dbReference type="NCBI Taxonomy" id="1619045"/>
    <lineage>
        <taxon>Bacteria</taxon>
        <taxon>Candidatus Magasanikiibacteriota</taxon>
    </lineage>
</organism>
<dbReference type="Proteomes" id="UP000034927">
    <property type="component" value="Unassembled WGS sequence"/>
</dbReference>
<proteinExistence type="predicted"/>
<protein>
    <submittedName>
        <fullName evidence="1">Uncharacterized protein</fullName>
    </submittedName>
</protein>
<dbReference type="EMBL" id="LBPO01000006">
    <property type="protein sequence ID" value="KKP59173.1"/>
    <property type="molecule type" value="Genomic_DNA"/>
</dbReference>
<name>A0A0G0AQB4_9BACT</name>